<sequence>MKSVMRTAAGLLALTALAAAAPAASALPTGSFGSGERREVVIIDGTLEISDLDNCWASGFPRDIRFENQSSRTYLVFDNKDCSGDPVASVAGGTTATHYGWSAVAAR</sequence>
<name>A0A7D6ZJL2_9NOCA</name>
<reference evidence="2 3" key="1">
    <citation type="submission" date="2020-07" db="EMBL/GenBank/DDBJ databases">
        <authorList>
            <person name="Zhuang K."/>
            <person name="Ran Y."/>
        </authorList>
    </citation>
    <scope>NUCLEOTIDE SEQUENCE [LARGE SCALE GENOMIC DNA]</scope>
    <source>
        <strain evidence="2 3">WCH-YHL-001</strain>
    </source>
</reference>
<organism evidence="2 3">
    <name type="scientific">Nocardia huaxiensis</name>
    <dbReference type="NCBI Taxonomy" id="2755382"/>
    <lineage>
        <taxon>Bacteria</taxon>
        <taxon>Bacillati</taxon>
        <taxon>Actinomycetota</taxon>
        <taxon>Actinomycetes</taxon>
        <taxon>Mycobacteriales</taxon>
        <taxon>Nocardiaceae</taxon>
        <taxon>Nocardia</taxon>
    </lineage>
</organism>
<dbReference type="AlphaFoldDB" id="A0A7D6ZJL2"/>
<evidence type="ECO:0000313" key="2">
    <source>
        <dbReference type="EMBL" id="QLY32619.1"/>
    </source>
</evidence>
<gene>
    <name evidence="2" type="ORF">H0264_10495</name>
</gene>
<dbReference type="RefSeq" id="WP_181583784.1">
    <property type="nucleotide sequence ID" value="NZ_CP059399.1"/>
</dbReference>
<protein>
    <submittedName>
        <fullName evidence="2">Uncharacterized protein</fullName>
    </submittedName>
</protein>
<dbReference type="KEGG" id="nhu:H0264_10495"/>
<proteinExistence type="predicted"/>
<accession>A0A7D6ZJL2</accession>
<keyword evidence="1" id="KW-0732">Signal</keyword>
<feature type="chain" id="PRO_5027707788" evidence="1">
    <location>
        <begin position="27"/>
        <end position="107"/>
    </location>
</feature>
<dbReference type="EMBL" id="CP059399">
    <property type="protein sequence ID" value="QLY32619.1"/>
    <property type="molecule type" value="Genomic_DNA"/>
</dbReference>
<keyword evidence="3" id="KW-1185">Reference proteome</keyword>
<evidence type="ECO:0000313" key="3">
    <source>
        <dbReference type="Proteomes" id="UP000515512"/>
    </source>
</evidence>
<evidence type="ECO:0000256" key="1">
    <source>
        <dbReference type="SAM" id="SignalP"/>
    </source>
</evidence>
<dbReference type="Proteomes" id="UP000515512">
    <property type="component" value="Chromosome"/>
</dbReference>
<feature type="signal peptide" evidence="1">
    <location>
        <begin position="1"/>
        <end position="26"/>
    </location>
</feature>